<sequence>MPWYTVDITIHRAQHVPVGDIHKVSSDPYVCVTLYPQNLNQGKLDDSLGTGCGIPYSHTQE</sequence>
<keyword evidence="2" id="KW-1185">Reference proteome</keyword>
<reference evidence="1" key="1">
    <citation type="submission" date="2019-10" db="EMBL/GenBank/DDBJ databases">
        <authorList>
            <consortium name="DOE Joint Genome Institute"/>
            <person name="Kuo A."/>
            <person name="Miyauchi S."/>
            <person name="Kiss E."/>
            <person name="Drula E."/>
            <person name="Kohler A."/>
            <person name="Sanchez-Garcia M."/>
            <person name="Andreopoulos B."/>
            <person name="Barry K.W."/>
            <person name="Bonito G."/>
            <person name="Buee M."/>
            <person name="Carver A."/>
            <person name="Chen C."/>
            <person name="Cichocki N."/>
            <person name="Clum A."/>
            <person name="Culley D."/>
            <person name="Crous P.W."/>
            <person name="Fauchery L."/>
            <person name="Girlanda M."/>
            <person name="Hayes R."/>
            <person name="Keri Z."/>
            <person name="Labutti K."/>
            <person name="Lipzen A."/>
            <person name="Lombard V."/>
            <person name="Magnuson J."/>
            <person name="Maillard F."/>
            <person name="Morin E."/>
            <person name="Murat C."/>
            <person name="Nolan M."/>
            <person name="Ohm R."/>
            <person name="Pangilinan J."/>
            <person name="Pereira M."/>
            <person name="Perotto S."/>
            <person name="Peter M."/>
            <person name="Riley R."/>
            <person name="Sitrit Y."/>
            <person name="Stielow B."/>
            <person name="Szollosi G."/>
            <person name="Zifcakova L."/>
            <person name="Stursova M."/>
            <person name="Spatafora J.W."/>
            <person name="Tedersoo L."/>
            <person name="Vaario L.-M."/>
            <person name="Yamada A."/>
            <person name="Yan M."/>
            <person name="Wang P."/>
            <person name="Xu J."/>
            <person name="Bruns T."/>
            <person name="Baldrian P."/>
            <person name="Vilgalys R."/>
            <person name="Henrissat B."/>
            <person name="Grigoriev I.V."/>
            <person name="Hibbett D."/>
            <person name="Nagy L.G."/>
            <person name="Martin F.M."/>
        </authorList>
    </citation>
    <scope>NUCLEOTIDE SEQUENCE</scope>
    <source>
        <strain evidence="1">P2</strain>
    </source>
</reference>
<protein>
    <submittedName>
        <fullName evidence="1">Uncharacterized protein</fullName>
    </submittedName>
</protein>
<dbReference type="EMBL" id="MU117965">
    <property type="protein sequence ID" value="KAF9653213.1"/>
    <property type="molecule type" value="Genomic_DNA"/>
</dbReference>
<organism evidence="1 2">
    <name type="scientific">Thelephora ganbajun</name>
    <name type="common">Ganba fungus</name>
    <dbReference type="NCBI Taxonomy" id="370292"/>
    <lineage>
        <taxon>Eukaryota</taxon>
        <taxon>Fungi</taxon>
        <taxon>Dikarya</taxon>
        <taxon>Basidiomycota</taxon>
        <taxon>Agaricomycotina</taxon>
        <taxon>Agaricomycetes</taxon>
        <taxon>Thelephorales</taxon>
        <taxon>Thelephoraceae</taxon>
        <taxon>Thelephora</taxon>
    </lineage>
</organism>
<proteinExistence type="predicted"/>
<accession>A0ACB6ZV76</accession>
<reference evidence="1" key="2">
    <citation type="journal article" date="2020" name="Nat. Commun.">
        <title>Large-scale genome sequencing of mycorrhizal fungi provides insights into the early evolution of symbiotic traits.</title>
        <authorList>
            <person name="Miyauchi S."/>
            <person name="Kiss E."/>
            <person name="Kuo A."/>
            <person name="Drula E."/>
            <person name="Kohler A."/>
            <person name="Sanchez-Garcia M."/>
            <person name="Morin E."/>
            <person name="Andreopoulos B."/>
            <person name="Barry K.W."/>
            <person name="Bonito G."/>
            <person name="Buee M."/>
            <person name="Carver A."/>
            <person name="Chen C."/>
            <person name="Cichocki N."/>
            <person name="Clum A."/>
            <person name="Culley D."/>
            <person name="Crous P.W."/>
            <person name="Fauchery L."/>
            <person name="Girlanda M."/>
            <person name="Hayes R.D."/>
            <person name="Keri Z."/>
            <person name="LaButti K."/>
            <person name="Lipzen A."/>
            <person name="Lombard V."/>
            <person name="Magnuson J."/>
            <person name="Maillard F."/>
            <person name="Murat C."/>
            <person name="Nolan M."/>
            <person name="Ohm R.A."/>
            <person name="Pangilinan J."/>
            <person name="Pereira M.F."/>
            <person name="Perotto S."/>
            <person name="Peter M."/>
            <person name="Pfister S."/>
            <person name="Riley R."/>
            <person name="Sitrit Y."/>
            <person name="Stielow J.B."/>
            <person name="Szollosi G."/>
            <person name="Zifcakova L."/>
            <person name="Stursova M."/>
            <person name="Spatafora J.W."/>
            <person name="Tedersoo L."/>
            <person name="Vaario L.M."/>
            <person name="Yamada A."/>
            <person name="Yan M."/>
            <person name="Wang P."/>
            <person name="Xu J."/>
            <person name="Bruns T."/>
            <person name="Baldrian P."/>
            <person name="Vilgalys R."/>
            <person name="Dunand C."/>
            <person name="Henrissat B."/>
            <person name="Grigoriev I.V."/>
            <person name="Hibbett D."/>
            <person name="Nagy L.G."/>
            <person name="Martin F.M."/>
        </authorList>
    </citation>
    <scope>NUCLEOTIDE SEQUENCE</scope>
    <source>
        <strain evidence="1">P2</strain>
    </source>
</reference>
<comment type="caution">
    <text evidence="1">The sequence shown here is derived from an EMBL/GenBank/DDBJ whole genome shotgun (WGS) entry which is preliminary data.</text>
</comment>
<evidence type="ECO:0000313" key="1">
    <source>
        <dbReference type="EMBL" id="KAF9653213.1"/>
    </source>
</evidence>
<gene>
    <name evidence="1" type="ORF">BDM02DRAFT_3108407</name>
</gene>
<name>A0ACB6ZV76_THEGA</name>
<dbReference type="Proteomes" id="UP000886501">
    <property type="component" value="Unassembled WGS sequence"/>
</dbReference>
<evidence type="ECO:0000313" key="2">
    <source>
        <dbReference type="Proteomes" id="UP000886501"/>
    </source>
</evidence>